<dbReference type="EMBL" id="VFPH01000002">
    <property type="protein sequence ID" value="TQM38692.1"/>
    <property type="molecule type" value="Genomic_DNA"/>
</dbReference>
<sequence>MRCARCGWPSEEATVLSTHHTSQGWVRYRRCVCGDVTIQLVTLGQAAGTQVEPVREPAESAL</sequence>
<evidence type="ECO:0000313" key="1">
    <source>
        <dbReference type="EMBL" id="TQM38692.1"/>
    </source>
</evidence>
<reference evidence="1 2" key="1">
    <citation type="submission" date="2019-06" db="EMBL/GenBank/DDBJ databases">
        <title>Sequencing the genomes of 1000 actinobacteria strains.</title>
        <authorList>
            <person name="Klenk H.-P."/>
        </authorList>
    </citation>
    <scope>NUCLEOTIDE SEQUENCE [LARGE SCALE GENOMIC DNA]</scope>
    <source>
        <strain evidence="1 2">DSM 45511</strain>
    </source>
</reference>
<dbReference type="AlphaFoldDB" id="A0A543FXX3"/>
<comment type="caution">
    <text evidence="1">The sequence shown here is derived from an EMBL/GenBank/DDBJ whole genome shotgun (WGS) entry which is preliminary data.</text>
</comment>
<gene>
    <name evidence="1" type="ORF">FB388_5936</name>
</gene>
<protein>
    <recommendedName>
        <fullName evidence="3">Ogr/Delta-like zinc finger protein</fullName>
    </recommendedName>
</protein>
<name>A0A543FXX3_9PSEU</name>
<evidence type="ECO:0008006" key="3">
    <source>
        <dbReference type="Google" id="ProtNLM"/>
    </source>
</evidence>
<proteinExistence type="predicted"/>
<dbReference type="Proteomes" id="UP000319818">
    <property type="component" value="Unassembled WGS sequence"/>
</dbReference>
<evidence type="ECO:0000313" key="2">
    <source>
        <dbReference type="Proteomes" id="UP000319818"/>
    </source>
</evidence>
<accession>A0A543FXX3</accession>
<keyword evidence="2" id="KW-1185">Reference proteome</keyword>
<organism evidence="1 2">
    <name type="scientific">Pseudonocardia cypriaca</name>
    <dbReference type="NCBI Taxonomy" id="882449"/>
    <lineage>
        <taxon>Bacteria</taxon>
        <taxon>Bacillati</taxon>
        <taxon>Actinomycetota</taxon>
        <taxon>Actinomycetes</taxon>
        <taxon>Pseudonocardiales</taxon>
        <taxon>Pseudonocardiaceae</taxon>
        <taxon>Pseudonocardia</taxon>
    </lineage>
</organism>